<dbReference type="SUPFAM" id="SSF82771">
    <property type="entry name" value="GIY-YIG endonuclease"/>
    <property type="match status" value="1"/>
</dbReference>
<dbReference type="PANTHER" id="PTHR34477">
    <property type="entry name" value="UPF0213 PROTEIN YHBQ"/>
    <property type="match status" value="1"/>
</dbReference>
<dbReference type="SMART" id="SM00465">
    <property type="entry name" value="GIYc"/>
    <property type="match status" value="1"/>
</dbReference>
<name>A0A286AEC1_9SPHI</name>
<reference evidence="4" key="1">
    <citation type="submission" date="2017-09" db="EMBL/GenBank/DDBJ databases">
        <authorList>
            <person name="Varghese N."/>
            <person name="Submissions S."/>
        </authorList>
    </citation>
    <scope>NUCLEOTIDE SEQUENCE [LARGE SCALE GENOMIC DNA]</scope>
    <source>
        <strain evidence="4">CGMCC 1.12803</strain>
    </source>
</reference>
<sequence length="99" mass="11927">MERGGCIYIMTNYQRSTLYIGVTSDLRSRICEHLTKFYPNSFTAKYELTICVYFEIHLTIEEAIAREKQLKKWNRAKKEILINRSNKEWKDLSPEIMEW</sequence>
<protein>
    <submittedName>
        <fullName evidence="3">Putative endonuclease</fullName>
    </submittedName>
</protein>
<gene>
    <name evidence="3" type="ORF">SAMN06297358_3962</name>
</gene>
<dbReference type="PROSITE" id="PS50164">
    <property type="entry name" value="GIY_YIG"/>
    <property type="match status" value="1"/>
</dbReference>
<accession>A0A286AEC1</accession>
<keyword evidence="3" id="KW-0255">Endonuclease</keyword>
<dbReference type="EMBL" id="OCMT01000004">
    <property type="protein sequence ID" value="SOD20248.1"/>
    <property type="molecule type" value="Genomic_DNA"/>
</dbReference>
<dbReference type="OrthoDB" id="1495241at2"/>
<evidence type="ECO:0000313" key="3">
    <source>
        <dbReference type="EMBL" id="SOD20248.1"/>
    </source>
</evidence>
<dbReference type="Pfam" id="PF01541">
    <property type="entry name" value="GIY-YIG"/>
    <property type="match status" value="1"/>
</dbReference>
<dbReference type="InterPro" id="IPR050190">
    <property type="entry name" value="UPF0213_domain"/>
</dbReference>
<proteinExistence type="inferred from homology"/>
<dbReference type="Gene3D" id="3.40.1440.10">
    <property type="entry name" value="GIY-YIG endonuclease"/>
    <property type="match status" value="1"/>
</dbReference>
<dbReference type="PANTHER" id="PTHR34477:SF5">
    <property type="entry name" value="BSL5627 PROTEIN"/>
    <property type="match status" value="1"/>
</dbReference>
<keyword evidence="3" id="KW-0378">Hydrolase</keyword>
<evidence type="ECO:0000259" key="2">
    <source>
        <dbReference type="PROSITE" id="PS50164"/>
    </source>
</evidence>
<evidence type="ECO:0000313" key="4">
    <source>
        <dbReference type="Proteomes" id="UP000219281"/>
    </source>
</evidence>
<evidence type="ECO:0000256" key="1">
    <source>
        <dbReference type="ARBA" id="ARBA00007435"/>
    </source>
</evidence>
<dbReference type="CDD" id="cd10448">
    <property type="entry name" value="GIY-YIG_unchar_3"/>
    <property type="match status" value="1"/>
</dbReference>
<keyword evidence="4" id="KW-1185">Reference proteome</keyword>
<comment type="similarity">
    <text evidence="1">Belongs to the UPF0213 family.</text>
</comment>
<dbReference type="InterPro" id="IPR035901">
    <property type="entry name" value="GIY-YIG_endonuc_sf"/>
</dbReference>
<dbReference type="AlphaFoldDB" id="A0A286AEC1"/>
<feature type="domain" description="GIY-YIG" evidence="2">
    <location>
        <begin position="3"/>
        <end position="80"/>
    </location>
</feature>
<dbReference type="InterPro" id="IPR000305">
    <property type="entry name" value="GIY-YIG_endonuc"/>
</dbReference>
<organism evidence="3 4">
    <name type="scientific">Pedobacter xixiisoli</name>
    <dbReference type="NCBI Taxonomy" id="1476464"/>
    <lineage>
        <taxon>Bacteria</taxon>
        <taxon>Pseudomonadati</taxon>
        <taxon>Bacteroidota</taxon>
        <taxon>Sphingobacteriia</taxon>
        <taxon>Sphingobacteriales</taxon>
        <taxon>Sphingobacteriaceae</taxon>
        <taxon>Pedobacter</taxon>
    </lineage>
</organism>
<keyword evidence="3" id="KW-0540">Nuclease</keyword>
<dbReference type="Proteomes" id="UP000219281">
    <property type="component" value="Unassembled WGS sequence"/>
</dbReference>
<dbReference type="GO" id="GO:0004519">
    <property type="term" value="F:endonuclease activity"/>
    <property type="evidence" value="ECO:0007669"/>
    <property type="project" value="UniProtKB-KW"/>
</dbReference>
<dbReference type="RefSeq" id="WP_097133716.1">
    <property type="nucleotide sequence ID" value="NZ_OCMT01000004.1"/>
</dbReference>